<evidence type="ECO:0000256" key="1">
    <source>
        <dbReference type="ARBA" id="ARBA00022448"/>
    </source>
</evidence>
<dbReference type="PANTHER" id="PTHR42788:SF2">
    <property type="entry name" value="ABC TRANSPORTER ATP-BINDING PROTEIN"/>
    <property type="match status" value="1"/>
</dbReference>
<dbReference type="GO" id="GO:0016887">
    <property type="term" value="F:ATP hydrolysis activity"/>
    <property type="evidence" value="ECO:0007669"/>
    <property type="project" value="InterPro"/>
</dbReference>
<dbReference type="PROSITE" id="PS50893">
    <property type="entry name" value="ABC_TRANSPORTER_2"/>
    <property type="match status" value="1"/>
</dbReference>
<protein>
    <recommendedName>
        <fullName evidence="4">ABC transporter domain-containing protein</fullName>
    </recommendedName>
</protein>
<comment type="caution">
    <text evidence="5">The sequence shown here is derived from an EMBL/GenBank/DDBJ whole genome shotgun (WGS) entry which is preliminary data.</text>
</comment>
<gene>
    <name evidence="5" type="ORF">PWYN_10950</name>
</gene>
<evidence type="ECO:0000313" key="5">
    <source>
        <dbReference type="EMBL" id="KGE19798.1"/>
    </source>
</evidence>
<keyword evidence="6" id="KW-1185">Reference proteome</keyword>
<evidence type="ECO:0000313" key="6">
    <source>
        <dbReference type="Proteomes" id="UP000029734"/>
    </source>
</evidence>
<accession>A0A098MCN1</accession>
<feature type="domain" description="ABC transporter" evidence="4">
    <location>
        <begin position="2"/>
        <end position="215"/>
    </location>
</feature>
<evidence type="ECO:0000259" key="4">
    <source>
        <dbReference type="PROSITE" id="PS50893"/>
    </source>
</evidence>
<name>A0A098MCN1_9BACL</name>
<proteinExistence type="predicted"/>
<keyword evidence="2" id="KW-0547">Nucleotide-binding</keyword>
<dbReference type="PANTHER" id="PTHR42788">
    <property type="entry name" value="TAURINE IMPORT ATP-BINDING PROTEIN-RELATED"/>
    <property type="match status" value="1"/>
</dbReference>
<dbReference type="InterPro" id="IPR050166">
    <property type="entry name" value="ABC_transporter_ATP-bind"/>
</dbReference>
<dbReference type="Pfam" id="PF00005">
    <property type="entry name" value="ABC_tran"/>
    <property type="match status" value="1"/>
</dbReference>
<keyword evidence="1" id="KW-0813">Transport</keyword>
<evidence type="ECO:0000256" key="2">
    <source>
        <dbReference type="ARBA" id="ARBA00022741"/>
    </source>
</evidence>
<keyword evidence="3" id="KW-0067">ATP-binding</keyword>
<organism evidence="5 6">
    <name type="scientific">Paenibacillus wynnii</name>
    <dbReference type="NCBI Taxonomy" id="268407"/>
    <lineage>
        <taxon>Bacteria</taxon>
        <taxon>Bacillati</taxon>
        <taxon>Bacillota</taxon>
        <taxon>Bacilli</taxon>
        <taxon>Bacillales</taxon>
        <taxon>Paenibacillaceae</taxon>
        <taxon>Paenibacillus</taxon>
    </lineage>
</organism>
<evidence type="ECO:0000256" key="3">
    <source>
        <dbReference type="ARBA" id="ARBA00022840"/>
    </source>
</evidence>
<dbReference type="SUPFAM" id="SSF52540">
    <property type="entry name" value="P-loop containing nucleoside triphosphate hydrolases"/>
    <property type="match status" value="1"/>
</dbReference>
<dbReference type="InterPro" id="IPR027417">
    <property type="entry name" value="P-loop_NTPase"/>
</dbReference>
<dbReference type="OrthoDB" id="2968466at2"/>
<reference evidence="5 6" key="2">
    <citation type="submission" date="2014-10" db="EMBL/GenBank/DDBJ databases">
        <title>Comparative genomics of the Paenibacillus odorifer group.</title>
        <authorList>
            <person name="Tsai Y.-C."/>
            <person name="Martin N."/>
            <person name="Korlach J."/>
            <person name="Wiedmann M."/>
        </authorList>
    </citation>
    <scope>NUCLEOTIDE SEQUENCE [LARGE SCALE GENOMIC DNA]</scope>
    <source>
        <strain evidence="5 6">DSM 18334</strain>
    </source>
</reference>
<dbReference type="RefSeq" id="WP_036651203.1">
    <property type="nucleotide sequence ID" value="NZ_JQCR01000002.1"/>
</dbReference>
<reference evidence="5 6" key="1">
    <citation type="submission" date="2014-08" db="EMBL/GenBank/DDBJ databases">
        <authorList>
            <person name="den Bakker H.C."/>
        </authorList>
    </citation>
    <scope>NUCLEOTIDE SEQUENCE [LARGE SCALE GENOMIC DNA]</scope>
    <source>
        <strain evidence="5 6">DSM 18334</strain>
    </source>
</reference>
<dbReference type="Proteomes" id="UP000029734">
    <property type="component" value="Unassembled WGS sequence"/>
</dbReference>
<dbReference type="STRING" id="268407.PWYN_10950"/>
<dbReference type="InterPro" id="IPR003439">
    <property type="entry name" value="ABC_transporter-like_ATP-bd"/>
</dbReference>
<dbReference type="Gene3D" id="3.40.50.300">
    <property type="entry name" value="P-loop containing nucleotide triphosphate hydrolases"/>
    <property type="match status" value="1"/>
</dbReference>
<dbReference type="SMART" id="SM00382">
    <property type="entry name" value="AAA"/>
    <property type="match status" value="1"/>
</dbReference>
<dbReference type="GO" id="GO:0005524">
    <property type="term" value="F:ATP binding"/>
    <property type="evidence" value="ECO:0007669"/>
    <property type="project" value="UniProtKB-KW"/>
</dbReference>
<dbReference type="InterPro" id="IPR003593">
    <property type="entry name" value="AAA+_ATPase"/>
</dbReference>
<sequence length="224" mass="25367">MLNIANVSFGYSTEILQDVNFSFKPGLLYFLLAKNGAGKSTLFQLISGDLKPDTGSIQLGGEIILHRQNPIYFEDMTVKENVESFLELLDTNVQYADLKAKYQLDEIENKVARKLSGGEKQRLYLAITGMSDDDIQLYDEADAALDAVSRKMYYTEVLQQNAANGKLVIAISHHVSEGLKYADRICFLSNKKLYEHDPITLPSELMDMNEDKIMEYLEKECEDI</sequence>
<dbReference type="eggNOG" id="COG4175">
    <property type="taxonomic scope" value="Bacteria"/>
</dbReference>
<dbReference type="EMBL" id="JQCR01000002">
    <property type="protein sequence ID" value="KGE19798.1"/>
    <property type="molecule type" value="Genomic_DNA"/>
</dbReference>
<dbReference type="AlphaFoldDB" id="A0A098MCN1"/>